<dbReference type="Proteomes" id="UP001548189">
    <property type="component" value="Unassembled WGS sequence"/>
</dbReference>
<dbReference type="EMBL" id="JBEVCJ010000031">
    <property type="protein sequence ID" value="MET1256959.1"/>
    <property type="molecule type" value="Genomic_DNA"/>
</dbReference>
<organism evidence="1 2">
    <name type="scientific">Aliikangiella maris</name>
    <dbReference type="NCBI Taxonomy" id="3162458"/>
    <lineage>
        <taxon>Bacteria</taxon>
        <taxon>Pseudomonadati</taxon>
        <taxon>Pseudomonadota</taxon>
        <taxon>Gammaproteobacteria</taxon>
        <taxon>Oceanospirillales</taxon>
        <taxon>Pleioneaceae</taxon>
        <taxon>Aliikangiella</taxon>
    </lineage>
</organism>
<keyword evidence="2" id="KW-1185">Reference proteome</keyword>
<reference evidence="1 2" key="1">
    <citation type="submission" date="2024-06" db="EMBL/GenBank/DDBJ databases">
        <authorList>
            <person name="Li F."/>
        </authorList>
    </citation>
    <scope>NUCLEOTIDE SEQUENCE [LARGE SCALE GENOMIC DNA]</scope>
    <source>
        <strain evidence="1 2">GXAS 311</strain>
    </source>
</reference>
<accession>A0ABV2BYF2</accession>
<comment type="caution">
    <text evidence="1">The sequence shown here is derived from an EMBL/GenBank/DDBJ whole genome shotgun (WGS) entry which is preliminary data.</text>
</comment>
<sequence length="93" mass="10865">MERHITVEGTKATLHPWQFDQEKRKISHESSLTLIKSAIQNGYADQDSLLETLNYLWRKNGIMIMFCQNKIELELALVEMMTFLVLLNKNTPI</sequence>
<evidence type="ECO:0000313" key="1">
    <source>
        <dbReference type="EMBL" id="MET1256959.1"/>
    </source>
</evidence>
<gene>
    <name evidence="1" type="ORF">ABVT43_17585</name>
</gene>
<name>A0ABV2BYF2_9GAMM</name>
<evidence type="ECO:0000313" key="2">
    <source>
        <dbReference type="Proteomes" id="UP001548189"/>
    </source>
</evidence>
<proteinExistence type="predicted"/>
<protein>
    <submittedName>
        <fullName evidence="1">Uncharacterized protein</fullName>
    </submittedName>
</protein>